<proteinExistence type="predicted"/>
<organism evidence="1 2">
    <name type="scientific">Tsukamurella soli</name>
    <dbReference type="NCBI Taxonomy" id="644556"/>
    <lineage>
        <taxon>Bacteria</taxon>
        <taxon>Bacillati</taxon>
        <taxon>Actinomycetota</taxon>
        <taxon>Actinomycetes</taxon>
        <taxon>Mycobacteriales</taxon>
        <taxon>Tsukamurellaceae</taxon>
        <taxon>Tsukamurella</taxon>
    </lineage>
</organism>
<comment type="caution">
    <text evidence="1">The sequence shown here is derived from an EMBL/GenBank/DDBJ whole genome shotgun (WGS) entry which is preliminary data.</text>
</comment>
<dbReference type="EMBL" id="BAABFR010000168">
    <property type="protein sequence ID" value="GAA4406987.1"/>
    <property type="molecule type" value="Genomic_DNA"/>
</dbReference>
<sequence>MPGTRCAACGGELSGRFCEECGHDRLQLVTPAPAIITGRAAAEPPAAQGSPAWTESWVATVSADRGYFDTVVGDGGPDDGGWSVVDLGSANGTVVGDSALPANTPGRCPTVTWST</sequence>
<evidence type="ECO:0000313" key="1">
    <source>
        <dbReference type="EMBL" id="GAA4406987.1"/>
    </source>
</evidence>
<protein>
    <recommendedName>
        <fullName evidence="3">FHA domain-containing protein</fullName>
    </recommendedName>
</protein>
<dbReference type="InterPro" id="IPR008984">
    <property type="entry name" value="SMAD_FHA_dom_sf"/>
</dbReference>
<dbReference type="RefSeq" id="WP_345001628.1">
    <property type="nucleotide sequence ID" value="NZ_BAABFR010000168.1"/>
</dbReference>
<evidence type="ECO:0000313" key="2">
    <source>
        <dbReference type="Proteomes" id="UP001500635"/>
    </source>
</evidence>
<gene>
    <name evidence="1" type="ORF">GCM10023147_50850</name>
</gene>
<reference evidence="2" key="1">
    <citation type="journal article" date="2019" name="Int. J. Syst. Evol. Microbiol.">
        <title>The Global Catalogue of Microorganisms (GCM) 10K type strain sequencing project: providing services to taxonomists for standard genome sequencing and annotation.</title>
        <authorList>
            <consortium name="The Broad Institute Genomics Platform"/>
            <consortium name="The Broad Institute Genome Sequencing Center for Infectious Disease"/>
            <person name="Wu L."/>
            <person name="Ma J."/>
        </authorList>
    </citation>
    <scope>NUCLEOTIDE SEQUENCE [LARGE SCALE GENOMIC DNA]</scope>
    <source>
        <strain evidence="2">JCM 17688</strain>
    </source>
</reference>
<accession>A0ABP8KHA5</accession>
<dbReference type="Proteomes" id="UP001500635">
    <property type="component" value="Unassembled WGS sequence"/>
</dbReference>
<keyword evidence="2" id="KW-1185">Reference proteome</keyword>
<evidence type="ECO:0008006" key="3">
    <source>
        <dbReference type="Google" id="ProtNLM"/>
    </source>
</evidence>
<name>A0ABP8KHA5_9ACTN</name>
<dbReference type="SUPFAM" id="SSF49879">
    <property type="entry name" value="SMAD/FHA domain"/>
    <property type="match status" value="1"/>
</dbReference>